<keyword evidence="3" id="KW-1185">Reference proteome</keyword>
<gene>
    <name evidence="2" type="ORF">GCM10019016_137920</name>
</gene>
<accession>A0ABP6UFX6</accession>
<sequence>MGVVAVARREKGMSAPSVGSGSAVPNVTRFAGSFSPERSGGAGVRRYAGSPRSSPRP</sequence>
<evidence type="ECO:0000313" key="3">
    <source>
        <dbReference type="Proteomes" id="UP001501455"/>
    </source>
</evidence>
<dbReference type="Proteomes" id="UP001501455">
    <property type="component" value="Unassembled WGS sequence"/>
</dbReference>
<name>A0ABP6UFX6_9ACTN</name>
<evidence type="ECO:0000313" key="2">
    <source>
        <dbReference type="EMBL" id="GAA3506677.1"/>
    </source>
</evidence>
<protein>
    <submittedName>
        <fullName evidence="2">Uncharacterized protein</fullName>
    </submittedName>
</protein>
<proteinExistence type="predicted"/>
<comment type="caution">
    <text evidence="2">The sequence shown here is derived from an EMBL/GenBank/DDBJ whole genome shotgun (WGS) entry which is preliminary data.</text>
</comment>
<dbReference type="EMBL" id="BAAAXF010000093">
    <property type="protein sequence ID" value="GAA3506677.1"/>
    <property type="molecule type" value="Genomic_DNA"/>
</dbReference>
<organism evidence="2 3">
    <name type="scientific">Streptomyces prasinosporus</name>
    <dbReference type="NCBI Taxonomy" id="68256"/>
    <lineage>
        <taxon>Bacteria</taxon>
        <taxon>Bacillati</taxon>
        <taxon>Actinomycetota</taxon>
        <taxon>Actinomycetes</taxon>
        <taxon>Kitasatosporales</taxon>
        <taxon>Streptomycetaceae</taxon>
        <taxon>Streptomyces</taxon>
        <taxon>Streptomyces albogriseolus group</taxon>
    </lineage>
</organism>
<feature type="region of interest" description="Disordered" evidence="1">
    <location>
        <begin position="1"/>
        <end position="57"/>
    </location>
</feature>
<evidence type="ECO:0000256" key="1">
    <source>
        <dbReference type="SAM" id="MobiDB-lite"/>
    </source>
</evidence>
<reference evidence="3" key="1">
    <citation type="journal article" date="2019" name="Int. J. Syst. Evol. Microbiol.">
        <title>The Global Catalogue of Microorganisms (GCM) 10K type strain sequencing project: providing services to taxonomists for standard genome sequencing and annotation.</title>
        <authorList>
            <consortium name="The Broad Institute Genomics Platform"/>
            <consortium name="The Broad Institute Genome Sequencing Center for Infectious Disease"/>
            <person name="Wu L."/>
            <person name="Ma J."/>
        </authorList>
    </citation>
    <scope>NUCLEOTIDE SEQUENCE [LARGE SCALE GENOMIC DNA]</scope>
    <source>
        <strain evidence="3">JCM 4816</strain>
    </source>
</reference>